<sequence length="237" mass="26819">MSHSLQPPPEEYDKPFVLARKRALMACLGCRKRRIRCNAINGYDNPCERCQRRNLPCEYISVAEESQRIASESSPTLTPDSNNARVREFDRIATPTRPHIPPTSSSSSTRGRSRGQGGGSSHAGDSYFDPGFHNMLYTGADGGFEQAHPGRPTIPQQQQFSAHGHGQAFGYENEYGYACAYPQQPWTTPYSQPQQFQPQQQQHNQPYPIPTSDSMYLDAQHPNHSYTLRMETNMYFQ</sequence>
<evidence type="ECO:0000259" key="7">
    <source>
        <dbReference type="PROSITE" id="PS50048"/>
    </source>
</evidence>
<dbReference type="PROSITE" id="PS00463">
    <property type="entry name" value="ZN2_CY6_FUNGAL_1"/>
    <property type="match status" value="1"/>
</dbReference>
<protein>
    <recommendedName>
        <fullName evidence="7">Zn(2)-C6 fungal-type domain-containing protein</fullName>
    </recommendedName>
</protein>
<feature type="compositionally biased region" description="Low complexity" evidence="6">
    <location>
        <begin position="94"/>
        <end position="110"/>
    </location>
</feature>
<keyword evidence="3" id="KW-0805">Transcription regulation</keyword>
<dbReference type="InterPro" id="IPR001138">
    <property type="entry name" value="Zn2Cys6_DnaBD"/>
</dbReference>
<dbReference type="Proteomes" id="UP001221142">
    <property type="component" value="Unassembled WGS sequence"/>
</dbReference>
<reference evidence="8" key="1">
    <citation type="submission" date="2023-03" db="EMBL/GenBank/DDBJ databases">
        <title>Massive genome expansion in bonnet fungi (Mycena s.s.) driven by repeated elements and novel gene families across ecological guilds.</title>
        <authorList>
            <consortium name="Lawrence Berkeley National Laboratory"/>
            <person name="Harder C.B."/>
            <person name="Miyauchi S."/>
            <person name="Viragh M."/>
            <person name="Kuo A."/>
            <person name="Thoen E."/>
            <person name="Andreopoulos B."/>
            <person name="Lu D."/>
            <person name="Skrede I."/>
            <person name="Drula E."/>
            <person name="Henrissat B."/>
            <person name="Morin E."/>
            <person name="Kohler A."/>
            <person name="Barry K."/>
            <person name="LaButti K."/>
            <person name="Morin E."/>
            <person name="Salamov A."/>
            <person name="Lipzen A."/>
            <person name="Mereny Z."/>
            <person name="Hegedus B."/>
            <person name="Baldrian P."/>
            <person name="Stursova M."/>
            <person name="Weitz H."/>
            <person name="Taylor A."/>
            <person name="Grigoriev I.V."/>
            <person name="Nagy L.G."/>
            <person name="Martin F."/>
            <person name="Kauserud H."/>
        </authorList>
    </citation>
    <scope>NUCLEOTIDE SEQUENCE</scope>
    <source>
        <strain evidence="8">9284</strain>
    </source>
</reference>
<dbReference type="GO" id="GO:0005634">
    <property type="term" value="C:nucleus"/>
    <property type="evidence" value="ECO:0007669"/>
    <property type="project" value="UniProtKB-SubCell"/>
</dbReference>
<dbReference type="PROSITE" id="PS50048">
    <property type="entry name" value="ZN2_CY6_FUNGAL_2"/>
    <property type="match status" value="1"/>
</dbReference>
<comment type="subcellular location">
    <subcellularLocation>
        <location evidence="1">Nucleus</location>
    </subcellularLocation>
</comment>
<keyword evidence="4" id="KW-0804">Transcription</keyword>
<evidence type="ECO:0000313" key="9">
    <source>
        <dbReference type="Proteomes" id="UP001221142"/>
    </source>
</evidence>
<organism evidence="8 9">
    <name type="scientific">Roridomyces roridus</name>
    <dbReference type="NCBI Taxonomy" id="1738132"/>
    <lineage>
        <taxon>Eukaryota</taxon>
        <taxon>Fungi</taxon>
        <taxon>Dikarya</taxon>
        <taxon>Basidiomycota</taxon>
        <taxon>Agaricomycotina</taxon>
        <taxon>Agaricomycetes</taxon>
        <taxon>Agaricomycetidae</taxon>
        <taxon>Agaricales</taxon>
        <taxon>Marasmiineae</taxon>
        <taxon>Mycenaceae</taxon>
        <taxon>Roridomyces</taxon>
    </lineage>
</organism>
<evidence type="ECO:0000256" key="4">
    <source>
        <dbReference type="ARBA" id="ARBA00023163"/>
    </source>
</evidence>
<dbReference type="AlphaFoldDB" id="A0AAD7B070"/>
<accession>A0AAD7B070</accession>
<gene>
    <name evidence="8" type="ORF">FB45DRAFT_879085</name>
</gene>
<dbReference type="GO" id="GO:0008270">
    <property type="term" value="F:zinc ion binding"/>
    <property type="evidence" value="ECO:0007669"/>
    <property type="project" value="InterPro"/>
</dbReference>
<keyword evidence="9" id="KW-1185">Reference proteome</keyword>
<dbReference type="PANTHER" id="PTHR47338:SF27">
    <property type="entry name" value="ZN(II)2CYS6 TRANSCRIPTION FACTOR (EUROFUNG)"/>
    <property type="match status" value="1"/>
</dbReference>
<name>A0AAD7B070_9AGAR</name>
<dbReference type="InterPro" id="IPR036864">
    <property type="entry name" value="Zn2-C6_fun-type_DNA-bd_sf"/>
</dbReference>
<dbReference type="CDD" id="cd00067">
    <property type="entry name" value="GAL4"/>
    <property type="match status" value="1"/>
</dbReference>
<evidence type="ECO:0000256" key="3">
    <source>
        <dbReference type="ARBA" id="ARBA00023015"/>
    </source>
</evidence>
<evidence type="ECO:0000313" key="8">
    <source>
        <dbReference type="EMBL" id="KAJ7605926.1"/>
    </source>
</evidence>
<feature type="region of interest" description="Disordered" evidence="6">
    <location>
        <begin position="65"/>
        <end position="127"/>
    </location>
</feature>
<feature type="domain" description="Zn(2)-C6 fungal-type" evidence="7">
    <location>
        <begin position="26"/>
        <end position="59"/>
    </location>
</feature>
<feature type="compositionally biased region" description="Polar residues" evidence="6">
    <location>
        <begin position="68"/>
        <end position="84"/>
    </location>
</feature>
<dbReference type="PANTHER" id="PTHR47338">
    <property type="entry name" value="ZN(II)2CYS6 TRANSCRIPTION FACTOR (EUROFUNG)-RELATED"/>
    <property type="match status" value="1"/>
</dbReference>
<dbReference type="EMBL" id="JARKIF010000066">
    <property type="protein sequence ID" value="KAJ7605926.1"/>
    <property type="molecule type" value="Genomic_DNA"/>
</dbReference>
<dbReference type="SMART" id="SM00066">
    <property type="entry name" value="GAL4"/>
    <property type="match status" value="1"/>
</dbReference>
<evidence type="ECO:0000256" key="6">
    <source>
        <dbReference type="SAM" id="MobiDB-lite"/>
    </source>
</evidence>
<dbReference type="GO" id="GO:0000981">
    <property type="term" value="F:DNA-binding transcription factor activity, RNA polymerase II-specific"/>
    <property type="evidence" value="ECO:0007669"/>
    <property type="project" value="InterPro"/>
</dbReference>
<dbReference type="Pfam" id="PF00172">
    <property type="entry name" value="Zn_clus"/>
    <property type="match status" value="1"/>
</dbReference>
<evidence type="ECO:0000256" key="1">
    <source>
        <dbReference type="ARBA" id="ARBA00004123"/>
    </source>
</evidence>
<keyword evidence="5" id="KW-0539">Nucleus</keyword>
<proteinExistence type="predicted"/>
<keyword evidence="2" id="KW-0479">Metal-binding</keyword>
<dbReference type="Gene3D" id="4.10.240.10">
    <property type="entry name" value="Zn(2)-C6 fungal-type DNA-binding domain"/>
    <property type="match status" value="1"/>
</dbReference>
<evidence type="ECO:0000256" key="2">
    <source>
        <dbReference type="ARBA" id="ARBA00022723"/>
    </source>
</evidence>
<evidence type="ECO:0000256" key="5">
    <source>
        <dbReference type="ARBA" id="ARBA00023242"/>
    </source>
</evidence>
<comment type="caution">
    <text evidence="8">The sequence shown here is derived from an EMBL/GenBank/DDBJ whole genome shotgun (WGS) entry which is preliminary data.</text>
</comment>
<dbReference type="SUPFAM" id="SSF57701">
    <property type="entry name" value="Zn2/Cys6 DNA-binding domain"/>
    <property type="match status" value="1"/>
</dbReference>
<dbReference type="InterPro" id="IPR050815">
    <property type="entry name" value="TF_fung"/>
</dbReference>